<evidence type="ECO:0000256" key="3">
    <source>
        <dbReference type="ARBA" id="ARBA00051915"/>
    </source>
</evidence>
<evidence type="ECO:0000256" key="5">
    <source>
        <dbReference type="ARBA" id="ARBA00067668"/>
    </source>
</evidence>
<comment type="caution">
    <text evidence="8">The sequence shown here is derived from an EMBL/GenBank/DDBJ whole genome shotgun (WGS) entry which is preliminary data.</text>
</comment>
<dbReference type="InterPro" id="IPR020845">
    <property type="entry name" value="AMP-binding_CS"/>
</dbReference>
<evidence type="ECO:0000256" key="4">
    <source>
        <dbReference type="ARBA" id="ARBA00066616"/>
    </source>
</evidence>
<reference evidence="8 9" key="1">
    <citation type="submission" date="2017-10" db="EMBL/GenBank/DDBJ databases">
        <title>Sedimentibacterium mangrovi gen. nov., sp. nov., a novel member of family Phyllobacteriacea isolated from mangrove sediment.</title>
        <authorList>
            <person name="Liao H."/>
            <person name="Tian Y."/>
        </authorList>
    </citation>
    <scope>NUCLEOTIDE SEQUENCE [LARGE SCALE GENOMIC DNA]</scope>
    <source>
        <strain evidence="8 9">X9-2-2</strain>
    </source>
</reference>
<dbReference type="FunFam" id="3.30.300.30:FF:000008">
    <property type="entry name" value="2,3-dihydroxybenzoate-AMP ligase"/>
    <property type="match status" value="1"/>
</dbReference>
<organism evidence="8 9">
    <name type="scientific">Zhengella mangrovi</name>
    <dbReference type="NCBI Taxonomy" id="1982044"/>
    <lineage>
        <taxon>Bacteria</taxon>
        <taxon>Pseudomonadati</taxon>
        <taxon>Pseudomonadota</taxon>
        <taxon>Alphaproteobacteria</taxon>
        <taxon>Hyphomicrobiales</taxon>
        <taxon>Notoacmeibacteraceae</taxon>
        <taxon>Zhengella</taxon>
    </lineage>
</organism>
<dbReference type="EMBL" id="PDVP01000034">
    <property type="protein sequence ID" value="PHP64595.1"/>
    <property type="molecule type" value="Genomic_DNA"/>
</dbReference>
<dbReference type="InterPro" id="IPR042099">
    <property type="entry name" value="ANL_N_sf"/>
</dbReference>
<evidence type="ECO:0000259" key="7">
    <source>
        <dbReference type="Pfam" id="PF13193"/>
    </source>
</evidence>
<dbReference type="InterPro" id="IPR000873">
    <property type="entry name" value="AMP-dep_synth/lig_dom"/>
</dbReference>
<protein>
    <recommendedName>
        <fullName evidence="5">3-methylmercaptopropionyl-CoA ligase</fullName>
        <ecNumber evidence="4">6.2.1.44</ecNumber>
    </recommendedName>
</protein>
<dbReference type="InterPro" id="IPR045851">
    <property type="entry name" value="AMP-bd_C_sf"/>
</dbReference>
<comment type="similarity">
    <text evidence="1">Belongs to the ATP-dependent AMP-binding enzyme family.</text>
</comment>
<feature type="domain" description="AMP-dependent synthetase/ligase" evidence="6">
    <location>
        <begin position="19"/>
        <end position="378"/>
    </location>
</feature>
<evidence type="ECO:0000313" key="9">
    <source>
        <dbReference type="Proteomes" id="UP000221168"/>
    </source>
</evidence>
<comment type="catalytic activity">
    <reaction evidence="3">
        <text>3-(methylsulfanyl)propanoate + ATP + CoA = 3-(methylsulfanyl)propanoyl-CoA + AMP + diphosphate</text>
        <dbReference type="Rhea" id="RHEA:43052"/>
        <dbReference type="ChEBI" id="CHEBI:30616"/>
        <dbReference type="ChEBI" id="CHEBI:33019"/>
        <dbReference type="ChEBI" id="CHEBI:49016"/>
        <dbReference type="ChEBI" id="CHEBI:57287"/>
        <dbReference type="ChEBI" id="CHEBI:82815"/>
        <dbReference type="ChEBI" id="CHEBI:456215"/>
        <dbReference type="EC" id="6.2.1.44"/>
    </reaction>
    <physiologicalReaction direction="left-to-right" evidence="3">
        <dbReference type="Rhea" id="RHEA:43053"/>
    </physiologicalReaction>
</comment>
<evidence type="ECO:0000256" key="2">
    <source>
        <dbReference type="ARBA" id="ARBA00022598"/>
    </source>
</evidence>
<dbReference type="InterPro" id="IPR025110">
    <property type="entry name" value="AMP-bd_C"/>
</dbReference>
<keyword evidence="2" id="KW-0436">Ligase</keyword>
<dbReference type="PROSITE" id="PS00455">
    <property type="entry name" value="AMP_BINDING"/>
    <property type="match status" value="1"/>
</dbReference>
<dbReference type="PANTHER" id="PTHR43201">
    <property type="entry name" value="ACYL-COA SYNTHETASE"/>
    <property type="match status" value="1"/>
</dbReference>
<dbReference type="AlphaFoldDB" id="A0A2G1QGF7"/>
<dbReference type="GO" id="GO:0006631">
    <property type="term" value="P:fatty acid metabolic process"/>
    <property type="evidence" value="ECO:0007669"/>
    <property type="project" value="TreeGrafter"/>
</dbReference>
<dbReference type="PANTHER" id="PTHR43201:SF5">
    <property type="entry name" value="MEDIUM-CHAIN ACYL-COA LIGASE ACSF2, MITOCHONDRIAL"/>
    <property type="match status" value="1"/>
</dbReference>
<dbReference type="Pfam" id="PF13193">
    <property type="entry name" value="AMP-binding_C"/>
    <property type="match status" value="1"/>
</dbReference>
<dbReference type="EC" id="6.2.1.44" evidence="4"/>
<dbReference type="SUPFAM" id="SSF56801">
    <property type="entry name" value="Acetyl-CoA synthetase-like"/>
    <property type="match status" value="1"/>
</dbReference>
<keyword evidence="9" id="KW-1185">Reference proteome</keyword>
<proteinExistence type="inferred from homology"/>
<evidence type="ECO:0000256" key="1">
    <source>
        <dbReference type="ARBA" id="ARBA00006432"/>
    </source>
</evidence>
<accession>A0A2G1QGF7</accession>
<dbReference type="Gene3D" id="3.30.300.30">
    <property type="match status" value="1"/>
</dbReference>
<evidence type="ECO:0000259" key="6">
    <source>
        <dbReference type="Pfam" id="PF00501"/>
    </source>
</evidence>
<dbReference type="Pfam" id="PF00501">
    <property type="entry name" value="AMP-binding"/>
    <property type="match status" value="1"/>
</dbReference>
<feature type="domain" description="AMP-binding enzyme C-terminal" evidence="7">
    <location>
        <begin position="428"/>
        <end position="503"/>
    </location>
</feature>
<gene>
    <name evidence="8" type="ORF">CSC94_23505</name>
</gene>
<dbReference type="GO" id="GO:0031956">
    <property type="term" value="F:medium-chain fatty acid-CoA ligase activity"/>
    <property type="evidence" value="ECO:0007669"/>
    <property type="project" value="TreeGrafter"/>
</dbReference>
<sequence>MAAAGAAPNVNCLADLVATAVRRAPNTVAIEHDRGTISYGAFWQRVQKCANALIGLDLPRGARVAIFAYNSPEYLQLYLALQLSGLVVVPVNYRLSSEELRFVLDDSGAKALFIDGTLVPLLNERRSAIDIADDRIVVLGETDSPNAYNRFIDHASDSPVALRSTPLSPAAIFYTSGTTGFPKGAVLSHLAILTRFSSWGWRFGLTEEDTTFVPGPIFHQSFGSIALVSLCVGARVVLRSEFRGDQAIEDFRKYRVTWSFLVPNMISTLLEQNPGGGVLAGFETLRGIMSSGSRLPTPLIDGFEAAFPRASLSDAYGWTESGWITYCRHEDMMRTGRSLGQASFGCRLSIRNDAGEEMSAGEAGQVYACNPVPFLGYHGKPDATAAMRQGPWETGGDVGYIDEEGFLHLLDRKRDLIISGGENIYPAEIERVLAEHPEVLEVAVVGVPDPKWGEHPRACIVPRDGASISVDSITAFCAGRLAKYKFPKSIHTLEMLPRNSMGKVLRRTLREQFWEEGKEKT</sequence>
<evidence type="ECO:0000313" key="8">
    <source>
        <dbReference type="EMBL" id="PHP64595.1"/>
    </source>
</evidence>
<name>A0A2G1QGF7_9HYPH</name>
<dbReference type="Proteomes" id="UP000221168">
    <property type="component" value="Unassembled WGS sequence"/>
</dbReference>
<dbReference type="Gene3D" id="3.40.50.12780">
    <property type="entry name" value="N-terminal domain of ligase-like"/>
    <property type="match status" value="1"/>
</dbReference>